<dbReference type="InterPro" id="IPR051010">
    <property type="entry name" value="BCAA_transport"/>
</dbReference>
<comment type="similarity">
    <text evidence="1">Belongs to the leucine-binding protein family.</text>
</comment>
<evidence type="ECO:0000256" key="2">
    <source>
        <dbReference type="ARBA" id="ARBA00022729"/>
    </source>
</evidence>
<gene>
    <name evidence="5" type="ORF">FPZ08_16585</name>
</gene>
<evidence type="ECO:0000313" key="6">
    <source>
        <dbReference type="Proteomes" id="UP000315364"/>
    </source>
</evidence>
<dbReference type="KEGG" id="dea:FPZ08_16585"/>
<dbReference type="Pfam" id="PF13458">
    <property type="entry name" value="Peripla_BP_6"/>
    <property type="match status" value="1"/>
</dbReference>
<feature type="domain" description="Leucine-binding protein" evidence="4">
    <location>
        <begin position="63"/>
        <end position="342"/>
    </location>
</feature>
<proteinExistence type="inferred from homology"/>
<dbReference type="InterPro" id="IPR028082">
    <property type="entry name" value="Peripla_BP_I"/>
</dbReference>
<dbReference type="CDD" id="cd06339">
    <property type="entry name" value="PBP1_YraM_LppC_lipoprotein-like"/>
    <property type="match status" value="1"/>
</dbReference>
<dbReference type="EMBL" id="CP042304">
    <property type="protein sequence ID" value="QDZ12222.1"/>
    <property type="molecule type" value="Genomic_DNA"/>
</dbReference>
<evidence type="ECO:0000256" key="1">
    <source>
        <dbReference type="ARBA" id="ARBA00010062"/>
    </source>
</evidence>
<dbReference type="RefSeq" id="WP_146291035.1">
    <property type="nucleotide sequence ID" value="NZ_CP042304.1"/>
</dbReference>
<dbReference type="InterPro" id="IPR028081">
    <property type="entry name" value="Leu-bd"/>
</dbReference>
<keyword evidence="2" id="KW-0732">Signal</keyword>
<keyword evidence="6" id="KW-1185">Reference proteome</keyword>
<keyword evidence="3" id="KW-0813">Transport</keyword>
<dbReference type="SUPFAM" id="SSF53822">
    <property type="entry name" value="Periplasmic binding protein-like I"/>
    <property type="match status" value="1"/>
</dbReference>
<dbReference type="Gene3D" id="3.40.50.2300">
    <property type="match status" value="2"/>
</dbReference>
<dbReference type="PROSITE" id="PS51257">
    <property type="entry name" value="PROKAR_LIPOPROTEIN"/>
    <property type="match status" value="1"/>
</dbReference>
<name>A0A5B8LXR8_9HYPH</name>
<accession>A0A5B8LXR8</accession>
<dbReference type="GO" id="GO:0006865">
    <property type="term" value="P:amino acid transport"/>
    <property type="evidence" value="ECO:0007669"/>
    <property type="project" value="UniProtKB-KW"/>
</dbReference>
<dbReference type="PANTHER" id="PTHR30483">
    <property type="entry name" value="LEUCINE-SPECIFIC-BINDING PROTEIN"/>
    <property type="match status" value="1"/>
</dbReference>
<protein>
    <submittedName>
        <fullName evidence="5">ABC transporter substrate-binding protein</fullName>
    </submittedName>
</protein>
<reference evidence="5 6" key="1">
    <citation type="submission" date="2019-07" db="EMBL/GenBank/DDBJ databases">
        <title>Full genome sequence of Devosia sp. Gsoil 520.</title>
        <authorList>
            <person name="Im W.-T."/>
        </authorList>
    </citation>
    <scope>NUCLEOTIDE SEQUENCE [LARGE SCALE GENOMIC DNA]</scope>
    <source>
        <strain evidence="5 6">Gsoil 520</strain>
    </source>
</reference>
<dbReference type="PANTHER" id="PTHR30483:SF6">
    <property type="entry name" value="PERIPLASMIC BINDING PROTEIN OF ABC TRANSPORTER FOR NATURAL AMINO ACIDS"/>
    <property type="match status" value="1"/>
</dbReference>
<evidence type="ECO:0000259" key="4">
    <source>
        <dbReference type="Pfam" id="PF13458"/>
    </source>
</evidence>
<evidence type="ECO:0000313" key="5">
    <source>
        <dbReference type="EMBL" id="QDZ12222.1"/>
    </source>
</evidence>
<dbReference type="Proteomes" id="UP000315364">
    <property type="component" value="Chromosome"/>
</dbReference>
<sequence length="404" mass="41159">MRKLGKVIARGLGAVGVFALAACSPIQIGSRVLDFGGDAPAQPIPGQTGMMPSGPSQSIGRGPVQVALLLPLTGDPGLAQVGQSLANASRLAMSFIEANPNIAENITISLRDTGSTVAGATAAANAALAGGAKLILGPLKADAVTAVGAVARSSGVPVIGFSNNPTAASPGVYLLSVLPDMEMKRSLNWVKQQGRRGNAGVFPSTDFGQAQQTAFRQQAVIAGFAPSAVYTFSNVSEAKQIIDQALPQIQKGMIDTLYLPDRATAPSFGALLAQAGITNEMVQIVGSADWEGDPAIAGATQLSGAIYPAVDPAGMMAISGDYQRQFGGQPHALATIAYTAVILANVNTLSMATPPYNPVLMTSAQGFNGRDGVFRFLGNGRAEYALAIKKIAPGGAQMVEGAGL</sequence>
<organism evidence="5 6">
    <name type="scientific">Devosia ginsengisoli</name>
    <dbReference type="NCBI Taxonomy" id="400770"/>
    <lineage>
        <taxon>Bacteria</taxon>
        <taxon>Pseudomonadati</taxon>
        <taxon>Pseudomonadota</taxon>
        <taxon>Alphaproteobacteria</taxon>
        <taxon>Hyphomicrobiales</taxon>
        <taxon>Devosiaceae</taxon>
        <taxon>Devosia</taxon>
    </lineage>
</organism>
<keyword evidence="3" id="KW-0029">Amino-acid transport</keyword>
<evidence type="ECO:0000256" key="3">
    <source>
        <dbReference type="ARBA" id="ARBA00022970"/>
    </source>
</evidence>
<dbReference type="AlphaFoldDB" id="A0A5B8LXR8"/>
<dbReference type="OrthoDB" id="7210494at2"/>